<dbReference type="Pfam" id="PF03102">
    <property type="entry name" value="NeuB"/>
    <property type="match status" value="1"/>
</dbReference>
<dbReference type="InterPro" id="IPR013785">
    <property type="entry name" value="Aldolase_TIM"/>
</dbReference>
<evidence type="ECO:0000259" key="1">
    <source>
        <dbReference type="PROSITE" id="PS50844"/>
    </source>
</evidence>
<dbReference type="EMBL" id="BJCE01000033">
    <property type="protein sequence ID" value="GCL36296.1"/>
    <property type="molecule type" value="Genomic_DNA"/>
</dbReference>
<organism evidence="2 3">
    <name type="scientific">Sphaerospermopsis reniformis</name>
    <dbReference type="NCBI Taxonomy" id="531300"/>
    <lineage>
        <taxon>Bacteria</taxon>
        <taxon>Bacillati</taxon>
        <taxon>Cyanobacteriota</taxon>
        <taxon>Cyanophyceae</taxon>
        <taxon>Nostocales</taxon>
        <taxon>Aphanizomenonaceae</taxon>
        <taxon>Sphaerospermopsis</taxon>
    </lineage>
</organism>
<accession>A0A479ZXI9</accession>
<dbReference type="Gene3D" id="3.90.1210.10">
    <property type="entry name" value="Antifreeze-like/N-acetylneuraminic acid synthase C-terminal domain"/>
    <property type="match status" value="1"/>
</dbReference>
<dbReference type="PROSITE" id="PS50844">
    <property type="entry name" value="AFP_LIKE"/>
    <property type="match status" value="1"/>
</dbReference>
<dbReference type="InterPro" id="IPR013132">
    <property type="entry name" value="PseI/NeuA/B-like_N"/>
</dbReference>
<dbReference type="PANTHER" id="PTHR42966">
    <property type="entry name" value="N-ACETYLNEURAMINATE SYNTHASE"/>
    <property type="match status" value="1"/>
</dbReference>
<dbReference type="GO" id="GO:0047444">
    <property type="term" value="F:N-acylneuraminate-9-phosphate synthase activity"/>
    <property type="evidence" value="ECO:0007669"/>
    <property type="project" value="TreeGrafter"/>
</dbReference>
<dbReference type="Gene3D" id="3.20.20.70">
    <property type="entry name" value="Aldolase class I"/>
    <property type="match status" value="1"/>
</dbReference>
<sequence>MNKSAINIGGQLIGSGFRPMIIAEMSGNHNGELERAIAIVRAAADNGADAIKLQTYTPETLTIDSRRPEFFIDDSTSLWSGCRLWDLYAQAHTPWEWHEPIFEVARNEGLVCISTAFDLKSLEFLLSIGVDAIKIASFEMIHIPLIEAAARSHKPLLISTGMATIQEIDDTVATIRVNGCDQFVLLKCTSAYPSVETDANIMTIDDMRLRYECEVGLSDHTLRPYVAFAATARGAVVIEKHFTISRTEGGVDSAFSIEPLELHELAQGTELVWQSLGNISYGSLAVEDASLKERPSIYVVRPIKKGELFTEENVRVIRPANGLAPKYYSSVIGKKCKFDIQAEMPMSWNMIE</sequence>
<dbReference type="InterPro" id="IPR013974">
    <property type="entry name" value="SAF"/>
</dbReference>
<evidence type="ECO:0000313" key="2">
    <source>
        <dbReference type="EMBL" id="GCL36296.1"/>
    </source>
</evidence>
<dbReference type="CDD" id="cd11615">
    <property type="entry name" value="SAF_NeuB_like"/>
    <property type="match status" value="1"/>
</dbReference>
<dbReference type="InterPro" id="IPR057736">
    <property type="entry name" value="SAF_PseI/NeuA/NeuB"/>
</dbReference>
<dbReference type="GO" id="GO:0016051">
    <property type="term" value="P:carbohydrate biosynthetic process"/>
    <property type="evidence" value="ECO:0007669"/>
    <property type="project" value="InterPro"/>
</dbReference>
<dbReference type="Proteomes" id="UP000300142">
    <property type="component" value="Unassembled WGS sequence"/>
</dbReference>
<comment type="caution">
    <text evidence="2">The sequence shown here is derived from an EMBL/GenBank/DDBJ whole genome shotgun (WGS) entry which is preliminary data.</text>
</comment>
<dbReference type="InterPro" id="IPR006190">
    <property type="entry name" value="SAF_AFP_Neu5Ac"/>
</dbReference>
<dbReference type="RefSeq" id="WP_137666855.1">
    <property type="nucleotide sequence ID" value="NZ_BJCE01000033.1"/>
</dbReference>
<reference evidence="3" key="1">
    <citation type="submission" date="2019-02" db="EMBL/GenBank/DDBJ databases">
        <title>Draft genome sequence of Sphaerospermopsis reniformis NIES-1949.</title>
        <authorList>
            <person name="Yamaguchi H."/>
            <person name="Suzuki S."/>
            <person name="Kawachi M."/>
        </authorList>
    </citation>
    <scope>NUCLEOTIDE SEQUENCE [LARGE SCALE GENOMIC DNA]</scope>
    <source>
        <strain evidence="3">NIES-1949</strain>
    </source>
</reference>
<dbReference type="Pfam" id="PF08666">
    <property type="entry name" value="SAF"/>
    <property type="match status" value="1"/>
</dbReference>
<dbReference type="SUPFAM" id="SSF51569">
    <property type="entry name" value="Aldolase"/>
    <property type="match status" value="1"/>
</dbReference>
<name>A0A479ZXI9_9CYAN</name>
<gene>
    <name evidence="2" type="ORF">SR1949_13990</name>
</gene>
<dbReference type="InterPro" id="IPR036732">
    <property type="entry name" value="AFP_Neu5c_C_sf"/>
</dbReference>
<dbReference type="SMART" id="SM00858">
    <property type="entry name" value="SAF"/>
    <property type="match status" value="1"/>
</dbReference>
<keyword evidence="3" id="KW-1185">Reference proteome</keyword>
<evidence type="ECO:0000313" key="3">
    <source>
        <dbReference type="Proteomes" id="UP000300142"/>
    </source>
</evidence>
<dbReference type="InterPro" id="IPR051690">
    <property type="entry name" value="PseI-like"/>
</dbReference>
<dbReference type="AlphaFoldDB" id="A0A479ZXI9"/>
<feature type="domain" description="AFP-like" evidence="1">
    <location>
        <begin position="296"/>
        <end position="352"/>
    </location>
</feature>
<dbReference type="PANTHER" id="PTHR42966:SF2">
    <property type="entry name" value="PSEUDAMINIC ACID SYNTHASE"/>
    <property type="match status" value="1"/>
</dbReference>
<protein>
    <submittedName>
        <fullName evidence="2">N-acetylneuraminic acid synthase domain-containing protein</fullName>
    </submittedName>
</protein>
<dbReference type="InterPro" id="IPR020030">
    <property type="entry name" value="Pseudaminic_synth_PseI"/>
</dbReference>
<proteinExistence type="predicted"/>
<dbReference type="NCBIfam" id="TIGR03586">
    <property type="entry name" value="PseI"/>
    <property type="match status" value="1"/>
</dbReference>
<dbReference type="SUPFAM" id="SSF51269">
    <property type="entry name" value="AFP III-like domain"/>
    <property type="match status" value="1"/>
</dbReference>